<organism evidence="2 3">
    <name type="scientific">Caerostris extrusa</name>
    <name type="common">Bark spider</name>
    <name type="synonym">Caerostris bankana</name>
    <dbReference type="NCBI Taxonomy" id="172846"/>
    <lineage>
        <taxon>Eukaryota</taxon>
        <taxon>Metazoa</taxon>
        <taxon>Ecdysozoa</taxon>
        <taxon>Arthropoda</taxon>
        <taxon>Chelicerata</taxon>
        <taxon>Arachnida</taxon>
        <taxon>Araneae</taxon>
        <taxon>Araneomorphae</taxon>
        <taxon>Entelegynae</taxon>
        <taxon>Araneoidea</taxon>
        <taxon>Araneidae</taxon>
        <taxon>Caerostris</taxon>
    </lineage>
</organism>
<dbReference type="EMBL" id="BPLR01013011">
    <property type="protein sequence ID" value="GIY58066.1"/>
    <property type="molecule type" value="Genomic_DNA"/>
</dbReference>
<accession>A0AAV4UK12</accession>
<name>A0AAV4UK12_CAEEX</name>
<sequence length="165" mass="17985">MGLIEGIFRTGSSETVIQGHGKVARGRKRVICLLRGDFHGKEEVGGEKPVRPIKLRTACSLIFFTTFKRLSSRWKAHSFIHILRMHILLLEPLLISIFISLLAPLCGSSCTATGSPTKVCGGTIGSWESSRCTGSTKVVEAAEKTPKNPPITTNITEHGRDTKIT</sequence>
<evidence type="ECO:0000256" key="1">
    <source>
        <dbReference type="SAM" id="MobiDB-lite"/>
    </source>
</evidence>
<dbReference type="AlphaFoldDB" id="A0AAV4UK12"/>
<keyword evidence="3" id="KW-1185">Reference proteome</keyword>
<reference evidence="2 3" key="1">
    <citation type="submission" date="2021-06" db="EMBL/GenBank/DDBJ databases">
        <title>Caerostris extrusa draft genome.</title>
        <authorList>
            <person name="Kono N."/>
            <person name="Arakawa K."/>
        </authorList>
    </citation>
    <scope>NUCLEOTIDE SEQUENCE [LARGE SCALE GENOMIC DNA]</scope>
</reference>
<proteinExistence type="predicted"/>
<evidence type="ECO:0000313" key="3">
    <source>
        <dbReference type="Proteomes" id="UP001054945"/>
    </source>
</evidence>
<comment type="caution">
    <text evidence="2">The sequence shown here is derived from an EMBL/GenBank/DDBJ whole genome shotgun (WGS) entry which is preliminary data.</text>
</comment>
<feature type="region of interest" description="Disordered" evidence="1">
    <location>
        <begin position="144"/>
        <end position="165"/>
    </location>
</feature>
<evidence type="ECO:0000313" key="2">
    <source>
        <dbReference type="EMBL" id="GIY58066.1"/>
    </source>
</evidence>
<protein>
    <submittedName>
        <fullName evidence="2">Uncharacterized protein</fullName>
    </submittedName>
</protein>
<dbReference type="Proteomes" id="UP001054945">
    <property type="component" value="Unassembled WGS sequence"/>
</dbReference>
<gene>
    <name evidence="2" type="ORF">CEXT_673121</name>
</gene>